<feature type="domain" description="DUF3658" evidence="2">
    <location>
        <begin position="182"/>
        <end position="284"/>
    </location>
</feature>
<organism evidence="3 4">
    <name type="scientific">Caballeronia sordidicola</name>
    <name type="common">Burkholderia sordidicola</name>
    <dbReference type="NCBI Taxonomy" id="196367"/>
    <lineage>
        <taxon>Bacteria</taxon>
        <taxon>Pseudomonadati</taxon>
        <taxon>Pseudomonadota</taxon>
        <taxon>Betaproteobacteria</taxon>
        <taxon>Burkholderiales</taxon>
        <taxon>Burkholderiaceae</taxon>
        <taxon>Caballeronia</taxon>
    </lineage>
</organism>
<reference evidence="3 4" key="1">
    <citation type="submission" date="2017-03" db="EMBL/GenBank/DDBJ databases">
        <title>Genome analysis of strain PAMC 26510.</title>
        <authorList>
            <person name="Oh H.-M."/>
            <person name="Yang J.-A."/>
        </authorList>
    </citation>
    <scope>NUCLEOTIDE SEQUENCE [LARGE SCALE GENOMIC DNA]</scope>
    <source>
        <strain evidence="3 4">PAMC 26510</strain>
    </source>
</reference>
<dbReference type="InterPro" id="IPR014973">
    <property type="entry name" value="DUF1835"/>
</dbReference>
<name>A0A242MD93_CABSO</name>
<evidence type="ECO:0000259" key="2">
    <source>
        <dbReference type="Pfam" id="PF12395"/>
    </source>
</evidence>
<dbReference type="Pfam" id="PF08874">
    <property type="entry name" value="DUF1835"/>
    <property type="match status" value="1"/>
</dbReference>
<dbReference type="AlphaFoldDB" id="A0A242MD93"/>
<dbReference type="EMBL" id="NBTY01000154">
    <property type="protein sequence ID" value="OTP69255.1"/>
    <property type="molecule type" value="Genomic_DNA"/>
</dbReference>
<comment type="caution">
    <text evidence="3">The sequence shown here is derived from an EMBL/GenBank/DDBJ whole genome shotgun (WGS) entry which is preliminary data.</text>
</comment>
<evidence type="ECO:0000313" key="3">
    <source>
        <dbReference type="EMBL" id="OTP69255.1"/>
    </source>
</evidence>
<sequence>MSIMSIEPATQQPAFLRLRSPLLMSTIHVTNGDYAAEILREALNAVSRDERVIPLKDDLAVGHLRGIDDNPETRALFWQQVLDEHKVDFISKLKEQDALLRELAQGTGQVVVWHGQSAGDQLMLRRVAYFLRNVPQRLNEAKLTADDLPLITADDGTQRRRGRGDGITAVGMFTAAELGVKLPTAAPISVLRISRLALEWQEVKQINSETRRWRDNTFISGTYSDIDETILQIASAGWIESRRLAGEVMGGSFGFLVSDSIALWRCRELVAAGKLEIRGDPSKIADARLRRASH</sequence>
<evidence type="ECO:0000313" key="4">
    <source>
        <dbReference type="Proteomes" id="UP000194546"/>
    </source>
</evidence>
<dbReference type="InterPro" id="IPR022123">
    <property type="entry name" value="DUF3658"/>
</dbReference>
<protein>
    <submittedName>
        <fullName evidence="3">ABC-type molybdate transport system, permease component</fullName>
    </submittedName>
</protein>
<evidence type="ECO:0000259" key="1">
    <source>
        <dbReference type="Pfam" id="PF08874"/>
    </source>
</evidence>
<accession>A0A242MD93</accession>
<feature type="domain" description="DUF1835" evidence="1">
    <location>
        <begin position="27"/>
        <end position="140"/>
    </location>
</feature>
<dbReference type="Pfam" id="PF12395">
    <property type="entry name" value="DUF3658"/>
    <property type="match status" value="1"/>
</dbReference>
<gene>
    <name evidence="3" type="ORF">PAMC26510_27180</name>
</gene>
<proteinExistence type="predicted"/>
<dbReference type="Proteomes" id="UP000194546">
    <property type="component" value="Unassembled WGS sequence"/>
</dbReference>